<feature type="transmembrane region" description="Helical" evidence="18">
    <location>
        <begin position="78"/>
        <end position="99"/>
    </location>
</feature>
<evidence type="ECO:0000313" key="19">
    <source>
        <dbReference type="EnsemblProtists" id="EOD24862"/>
    </source>
</evidence>
<evidence type="ECO:0000256" key="4">
    <source>
        <dbReference type="ARBA" id="ARBA00044884"/>
    </source>
</evidence>
<reference evidence="19" key="2">
    <citation type="submission" date="2024-10" db="UniProtKB">
        <authorList>
            <consortium name="EnsemblProtists"/>
        </authorList>
    </citation>
    <scope>IDENTIFICATION</scope>
</reference>
<dbReference type="GeneID" id="17270407"/>
<dbReference type="AlphaFoldDB" id="A0A0D3JMX7"/>
<evidence type="ECO:0000256" key="11">
    <source>
        <dbReference type="ARBA" id="ARBA00044912"/>
    </source>
</evidence>
<comment type="catalytic activity">
    <reaction evidence="7">
        <text>L-aspartyl-L-lysine(out) = L-aspartyl-L-lysine(in)</text>
        <dbReference type="Rhea" id="RHEA:79411"/>
        <dbReference type="ChEBI" id="CHEBI:229953"/>
    </reaction>
</comment>
<comment type="catalytic activity">
    <reaction evidence="8">
        <text>L-arginyl-L-alpha-amino acid(out) = L-arginyl-L-alpha-amino acid(in)</text>
        <dbReference type="Rhea" id="RHEA:79371"/>
        <dbReference type="ChEBI" id="CHEBI:84315"/>
    </reaction>
</comment>
<dbReference type="InterPro" id="IPR036259">
    <property type="entry name" value="MFS_trans_sf"/>
</dbReference>
<evidence type="ECO:0000256" key="3">
    <source>
        <dbReference type="ARBA" id="ARBA00044881"/>
    </source>
</evidence>
<dbReference type="PaxDb" id="2903-EOD24862"/>
<evidence type="ECO:0000256" key="14">
    <source>
        <dbReference type="ARBA" id="ARBA00044985"/>
    </source>
</evidence>
<dbReference type="OMA" id="NICKIHR"/>
<evidence type="ECO:0000313" key="20">
    <source>
        <dbReference type="Proteomes" id="UP000013827"/>
    </source>
</evidence>
<evidence type="ECO:0000256" key="18">
    <source>
        <dbReference type="SAM" id="Phobius"/>
    </source>
</evidence>
<comment type="catalytic activity">
    <reaction evidence="11">
        <text>L-histidyl-L-alpha-amino acid(out) = L-histidyl-L-alpha-amino acid(in)</text>
        <dbReference type="Rhea" id="RHEA:79379"/>
        <dbReference type="ChEBI" id="CHEBI:229964"/>
    </reaction>
</comment>
<comment type="catalytic activity">
    <reaction evidence="6">
        <text>L-alpha-aminoacyl-L-lysine(out) = L-alpha-aminoacyl-L-lysine(in)</text>
        <dbReference type="Rhea" id="RHEA:79383"/>
        <dbReference type="ChEBI" id="CHEBI:229966"/>
    </reaction>
</comment>
<comment type="catalytic activity">
    <reaction evidence="5">
        <text>L-lysyl-L-alpha-amino acid(out) = L-lysyl-L-alpha-amino acid(in)</text>
        <dbReference type="Rhea" id="RHEA:79387"/>
        <dbReference type="ChEBI" id="CHEBI:229965"/>
    </reaction>
</comment>
<comment type="function">
    <text evidence="16">Lysosomal dipeptide uniporter that selectively exports lysine, arginine or histidine-containing dipeptides with a net positive charge from the lysosome lumen into the cytosol. Could play a role in a specific type of protein O-glycosylation indirectly regulating macrophages migration and tissue invasion. Also essential for liver homeostasis.</text>
</comment>
<evidence type="ECO:0000256" key="7">
    <source>
        <dbReference type="ARBA" id="ARBA00044898"/>
    </source>
</evidence>
<evidence type="ECO:0000256" key="10">
    <source>
        <dbReference type="ARBA" id="ARBA00044903"/>
    </source>
</evidence>
<dbReference type="EnsemblProtists" id="EOD24862">
    <property type="protein sequence ID" value="EOD24862"/>
    <property type="gene ID" value="EMIHUDRAFT_115794"/>
</dbReference>
<organism evidence="19 20">
    <name type="scientific">Emiliania huxleyi (strain CCMP1516)</name>
    <dbReference type="NCBI Taxonomy" id="280463"/>
    <lineage>
        <taxon>Eukaryota</taxon>
        <taxon>Haptista</taxon>
        <taxon>Haptophyta</taxon>
        <taxon>Prymnesiophyceae</taxon>
        <taxon>Isochrysidales</taxon>
        <taxon>Noelaerhabdaceae</taxon>
        <taxon>Emiliania</taxon>
    </lineage>
</organism>
<evidence type="ECO:0000256" key="17">
    <source>
        <dbReference type="ARBA" id="ARBA00046376"/>
    </source>
</evidence>
<keyword evidence="18" id="KW-0812">Transmembrane</keyword>
<feature type="transmembrane region" description="Helical" evidence="18">
    <location>
        <begin position="224"/>
        <end position="244"/>
    </location>
</feature>
<evidence type="ECO:0000256" key="13">
    <source>
        <dbReference type="ARBA" id="ARBA00044924"/>
    </source>
</evidence>
<dbReference type="KEGG" id="ehx:EMIHUDRAFT_115794"/>
<keyword evidence="18" id="KW-0472">Membrane</keyword>
<evidence type="ECO:0000256" key="6">
    <source>
        <dbReference type="ARBA" id="ARBA00044893"/>
    </source>
</evidence>
<comment type="subunit">
    <text evidence="17">Homodimer. Interacts with lysosomal protein GLMP (via lumenal domain); the interaction starts while both proteins are still in the endoplasmic reticulum and is required for stabilization of MFSD1 in lysosomes but has no direct effect on its targeting to lysosomes or transporter activity.</text>
</comment>
<dbReference type="PANTHER" id="PTHR23512">
    <property type="entry name" value="MAJOR FACILITATOR SUPERFAMILY DOMAIN-CONTAINING PROTEIN 1"/>
    <property type="match status" value="1"/>
</dbReference>
<comment type="catalytic activity">
    <reaction evidence="10">
        <text>L-arginyl-glycine(out) = L-arginyl-glycine(in)</text>
        <dbReference type="Rhea" id="RHEA:79391"/>
        <dbReference type="ChEBI" id="CHEBI:229955"/>
    </reaction>
</comment>
<dbReference type="Proteomes" id="UP000013827">
    <property type="component" value="Unassembled WGS sequence"/>
</dbReference>
<comment type="catalytic activity">
    <reaction evidence="2">
        <text>L-histidyl-glycine(out) = L-histidyl-glycine(in)</text>
        <dbReference type="Rhea" id="RHEA:79395"/>
        <dbReference type="ChEBI" id="CHEBI:229957"/>
    </reaction>
</comment>
<evidence type="ECO:0000256" key="16">
    <source>
        <dbReference type="ARBA" id="ARBA00045709"/>
    </source>
</evidence>
<comment type="catalytic activity">
    <reaction evidence="4">
        <text>L-alpha-aminoacyl-L-histidine(out) = L-alpha-aminoacyl-L-histidine(in)</text>
        <dbReference type="Rhea" id="RHEA:79375"/>
        <dbReference type="ChEBI" id="CHEBI:229967"/>
    </reaction>
</comment>
<feature type="transmembrane region" description="Helical" evidence="18">
    <location>
        <begin position="172"/>
        <end position="192"/>
    </location>
</feature>
<dbReference type="Gene3D" id="1.20.1250.20">
    <property type="entry name" value="MFS general substrate transporter like domains"/>
    <property type="match status" value="1"/>
</dbReference>
<feature type="transmembrane region" description="Helical" evidence="18">
    <location>
        <begin position="105"/>
        <end position="126"/>
    </location>
</feature>
<dbReference type="InterPro" id="IPR011701">
    <property type="entry name" value="MFS"/>
</dbReference>
<proteinExistence type="predicted"/>
<feature type="transmembrane region" description="Helical" evidence="18">
    <location>
        <begin position="264"/>
        <end position="282"/>
    </location>
</feature>
<evidence type="ECO:0000256" key="12">
    <source>
        <dbReference type="ARBA" id="ARBA00044919"/>
    </source>
</evidence>
<dbReference type="RefSeq" id="XP_005777291.1">
    <property type="nucleotide sequence ID" value="XM_005777234.1"/>
</dbReference>
<name>A0A0D3JMX7_EMIH1</name>
<keyword evidence="18" id="KW-1133">Transmembrane helix</keyword>
<dbReference type="Pfam" id="PF07690">
    <property type="entry name" value="MFS_1"/>
    <property type="match status" value="1"/>
</dbReference>
<dbReference type="GO" id="GO:0022857">
    <property type="term" value="F:transmembrane transporter activity"/>
    <property type="evidence" value="ECO:0007669"/>
    <property type="project" value="InterPro"/>
</dbReference>
<dbReference type="HOGENOM" id="CLU_044660_0_0_1"/>
<dbReference type="InterPro" id="IPR052187">
    <property type="entry name" value="MFSD1"/>
</dbReference>
<evidence type="ECO:0000256" key="8">
    <source>
        <dbReference type="ARBA" id="ARBA00044899"/>
    </source>
</evidence>
<comment type="catalytic activity">
    <reaction evidence="1">
        <text>L-lysyl-L-alanine(out) = L-lysyl-L-alanine(in)</text>
        <dbReference type="Rhea" id="RHEA:79399"/>
        <dbReference type="ChEBI" id="CHEBI:229954"/>
    </reaction>
</comment>
<feature type="transmembrane region" description="Helical" evidence="18">
    <location>
        <begin position="294"/>
        <end position="314"/>
    </location>
</feature>
<reference evidence="20" key="1">
    <citation type="journal article" date="2013" name="Nature">
        <title>Pan genome of the phytoplankton Emiliania underpins its global distribution.</title>
        <authorList>
            <person name="Read B.A."/>
            <person name="Kegel J."/>
            <person name="Klute M.J."/>
            <person name="Kuo A."/>
            <person name="Lefebvre S.C."/>
            <person name="Maumus F."/>
            <person name="Mayer C."/>
            <person name="Miller J."/>
            <person name="Monier A."/>
            <person name="Salamov A."/>
            <person name="Young J."/>
            <person name="Aguilar M."/>
            <person name="Claverie J.M."/>
            <person name="Frickenhaus S."/>
            <person name="Gonzalez K."/>
            <person name="Herman E.K."/>
            <person name="Lin Y.C."/>
            <person name="Napier J."/>
            <person name="Ogata H."/>
            <person name="Sarno A.F."/>
            <person name="Shmutz J."/>
            <person name="Schroeder D."/>
            <person name="de Vargas C."/>
            <person name="Verret F."/>
            <person name="von Dassow P."/>
            <person name="Valentin K."/>
            <person name="Van de Peer Y."/>
            <person name="Wheeler G."/>
            <person name="Dacks J.B."/>
            <person name="Delwiche C.F."/>
            <person name="Dyhrman S.T."/>
            <person name="Glockner G."/>
            <person name="John U."/>
            <person name="Richards T."/>
            <person name="Worden A.Z."/>
            <person name="Zhang X."/>
            <person name="Grigoriev I.V."/>
            <person name="Allen A.E."/>
            <person name="Bidle K."/>
            <person name="Borodovsky M."/>
            <person name="Bowler C."/>
            <person name="Brownlee C."/>
            <person name="Cock J.M."/>
            <person name="Elias M."/>
            <person name="Gladyshev V.N."/>
            <person name="Groth M."/>
            <person name="Guda C."/>
            <person name="Hadaegh A."/>
            <person name="Iglesias-Rodriguez M.D."/>
            <person name="Jenkins J."/>
            <person name="Jones B.M."/>
            <person name="Lawson T."/>
            <person name="Leese F."/>
            <person name="Lindquist E."/>
            <person name="Lobanov A."/>
            <person name="Lomsadze A."/>
            <person name="Malik S.B."/>
            <person name="Marsh M.E."/>
            <person name="Mackinder L."/>
            <person name="Mock T."/>
            <person name="Mueller-Roeber B."/>
            <person name="Pagarete A."/>
            <person name="Parker M."/>
            <person name="Probert I."/>
            <person name="Quesneville H."/>
            <person name="Raines C."/>
            <person name="Rensing S.A."/>
            <person name="Riano-Pachon D.M."/>
            <person name="Richier S."/>
            <person name="Rokitta S."/>
            <person name="Shiraiwa Y."/>
            <person name="Soanes D.M."/>
            <person name="van der Giezen M."/>
            <person name="Wahlund T.M."/>
            <person name="Williams B."/>
            <person name="Wilson W."/>
            <person name="Wolfe G."/>
            <person name="Wurch L.L."/>
        </authorList>
    </citation>
    <scope>NUCLEOTIDE SEQUENCE</scope>
</reference>
<comment type="catalytic activity">
    <reaction evidence="12">
        <text>L-alanyl-L-lysine(out) = L-alanyl-L-lysine(in)</text>
        <dbReference type="Rhea" id="RHEA:79415"/>
        <dbReference type="ChEBI" id="CHEBI:192470"/>
    </reaction>
</comment>
<keyword evidence="20" id="KW-1185">Reference proteome</keyword>
<protein>
    <recommendedName>
        <fullName evidence="14">Lysosomal dipeptide transporter MFSD1</fullName>
    </recommendedName>
    <alternativeName>
        <fullName evidence="15">Major facilitator superfamily domain-containing protein 1</fullName>
    </alternativeName>
</protein>
<feature type="transmembrane region" description="Helical" evidence="18">
    <location>
        <begin position="343"/>
        <end position="360"/>
    </location>
</feature>
<dbReference type="SUPFAM" id="SSF103473">
    <property type="entry name" value="MFS general substrate transporter"/>
    <property type="match status" value="1"/>
</dbReference>
<evidence type="ECO:0000256" key="9">
    <source>
        <dbReference type="ARBA" id="ARBA00044900"/>
    </source>
</evidence>
<evidence type="ECO:0000256" key="15">
    <source>
        <dbReference type="ARBA" id="ARBA00045018"/>
    </source>
</evidence>
<dbReference type="eggNOG" id="KOG4686">
    <property type="taxonomic scope" value="Eukaryota"/>
</dbReference>
<accession>A0A0D3JMX7</accession>
<comment type="catalytic activity">
    <reaction evidence="9">
        <text>L-lysyl-L-lysine(out) = L-lysyl-L-lysine(in)</text>
        <dbReference type="Rhea" id="RHEA:79403"/>
        <dbReference type="ChEBI" id="CHEBI:229956"/>
    </reaction>
</comment>
<dbReference type="PANTHER" id="PTHR23512:SF12">
    <property type="entry name" value="TRANSPORTER, PUTATIVE (AFU_ORTHOLOGUE AFUA_4G00260)-RELATED"/>
    <property type="match status" value="1"/>
</dbReference>
<evidence type="ECO:0000256" key="5">
    <source>
        <dbReference type="ARBA" id="ARBA00044891"/>
    </source>
</evidence>
<sequence>MPSPCGRRCLLVACVAYGLFANHWARDSLGALEVPLESDAPYTLSARRYNALTSLYFLPNIGVPILAGVLAHRFGAAATYAAFFAIAAAGNGLVGASVAAGGGGAFGLLLVGRALMGIAYEAVDVLPIGFVSPRFRDTWTALVGLLNGVNRLGSVTNFLLEPLLYRAGGLPLALSVPSAVGASGLLTALLAWRVDASLSRADEAAAQRAEEEPLRTSLRSLPRVFFLFLLGGACVYGAVVPFWFIGAKHLQSRFGMPLATADALLLLPEGMIALVAPPFGLLMDRRRWSLTKRLYWSAASLAPIPVALLLLAWLGPAGGAPALAPNVTTLAAGNSPPPAAPNLLAPALATLVLGTGYAFAQNLIWASLTLVAPPKLLNLCSGAHT</sequence>
<comment type="catalytic activity">
    <reaction evidence="13">
        <text>L-lysyl-glycine(out) = L-lysyl-glycine(in)</text>
        <dbReference type="Rhea" id="RHEA:79407"/>
        <dbReference type="ChEBI" id="CHEBI:191202"/>
    </reaction>
</comment>
<feature type="transmembrane region" description="Helical" evidence="18">
    <location>
        <begin position="49"/>
        <end position="71"/>
    </location>
</feature>
<evidence type="ECO:0000256" key="1">
    <source>
        <dbReference type="ARBA" id="ARBA00044876"/>
    </source>
</evidence>
<comment type="catalytic activity">
    <reaction evidence="3">
        <text>L-alpha-aminoacyl-L-arginine(out) = L-alpha-aminoacyl-L-arginine(in)</text>
        <dbReference type="Rhea" id="RHEA:79367"/>
        <dbReference type="ChEBI" id="CHEBI:229968"/>
    </reaction>
</comment>
<evidence type="ECO:0000256" key="2">
    <source>
        <dbReference type="ARBA" id="ARBA00044878"/>
    </source>
</evidence>